<evidence type="ECO:0000256" key="6">
    <source>
        <dbReference type="ARBA" id="ARBA00023136"/>
    </source>
</evidence>
<feature type="transmembrane region" description="Helical" evidence="9">
    <location>
        <begin position="292"/>
        <end position="315"/>
    </location>
</feature>
<feature type="transmembrane region" description="Helical" evidence="9">
    <location>
        <begin position="131"/>
        <end position="150"/>
    </location>
</feature>
<feature type="transmembrane region" description="Helical" evidence="9">
    <location>
        <begin position="222"/>
        <end position="242"/>
    </location>
</feature>
<feature type="transmembrane region" description="Helical" evidence="9">
    <location>
        <begin position="471"/>
        <end position="490"/>
    </location>
</feature>
<dbReference type="Gene3D" id="1.20.1250.20">
    <property type="entry name" value="MFS general substrate transporter like domains"/>
    <property type="match status" value="1"/>
</dbReference>
<organism evidence="11 12">
    <name type="scientific">Streptomyces hebeiensis</name>
    <dbReference type="NCBI Taxonomy" id="229486"/>
    <lineage>
        <taxon>Bacteria</taxon>
        <taxon>Bacillati</taxon>
        <taxon>Actinomycetota</taxon>
        <taxon>Actinomycetes</taxon>
        <taxon>Kitasatosporales</taxon>
        <taxon>Streptomycetaceae</taxon>
        <taxon>Streptomyces</taxon>
    </lineage>
</organism>
<dbReference type="InterPro" id="IPR005829">
    <property type="entry name" value="Sugar_transporter_CS"/>
</dbReference>
<dbReference type="InterPro" id="IPR036259">
    <property type="entry name" value="MFS_trans_sf"/>
</dbReference>
<comment type="subcellular location">
    <subcellularLocation>
        <location evidence="1">Cell membrane</location>
        <topology evidence="1">Multi-pass membrane protein</topology>
    </subcellularLocation>
</comment>
<dbReference type="Proteomes" id="UP001501371">
    <property type="component" value="Unassembled WGS sequence"/>
</dbReference>
<evidence type="ECO:0000256" key="3">
    <source>
        <dbReference type="ARBA" id="ARBA00022475"/>
    </source>
</evidence>
<keyword evidence="7" id="KW-0046">Antibiotic resistance</keyword>
<dbReference type="PANTHER" id="PTHR42718:SF46">
    <property type="entry name" value="BLR6921 PROTEIN"/>
    <property type="match status" value="1"/>
</dbReference>
<dbReference type="InterPro" id="IPR011701">
    <property type="entry name" value="MFS"/>
</dbReference>
<feature type="transmembrane region" description="Helical" evidence="9">
    <location>
        <begin position="429"/>
        <end position="451"/>
    </location>
</feature>
<evidence type="ECO:0000313" key="11">
    <source>
        <dbReference type="EMBL" id="GAA1163271.1"/>
    </source>
</evidence>
<feature type="transmembrane region" description="Helical" evidence="9">
    <location>
        <begin position="162"/>
        <end position="183"/>
    </location>
</feature>
<sequence>MSSTLAREANPPQQDTAAGRAALRSADRQHRHRWLILAVIAMAQLMVVLDATIVNIALPSAQADLGFSNGDRQWVVTAYSLAFGSLLLIGGRIADLIGRKRALIISLVGFAGASALAGAASSFEILVAGRALQGAFGALLAPTALSLLTTTFTDAKERAKAFGIYGAVAGAGGGVGLLLGGFLTEHLDWRWTLYVNLIFAAVALAGALAFLPQQGRDKSVKIDVPGTITVTAGLFALVYGFSNAEHHGWSAVGTWGLLAAGAVLIAVFVWLQTRVEHPLLPLRILRDRDRGAASIAMFVAAAGMFGVNLFLTYYLQQILGYSPMETGLAFLPMIIVVMIASTLATIVLAPRVGPKPIVPLGMALSAVGLMWMTGLDGDSTYLAHVMPPLLVFALGLGLVMSLAMSTATAGIDAADAGVGSASVNTMQQIGGSIGTALLSTLAASAATDYLAGRAPTPDVVTRSALESYSTAYMWSAIFFAIGAIVCGLMFRRGATKQDDDAAPTVHM</sequence>
<keyword evidence="2" id="KW-0813">Transport</keyword>
<dbReference type="InterPro" id="IPR020846">
    <property type="entry name" value="MFS_dom"/>
</dbReference>
<evidence type="ECO:0000256" key="4">
    <source>
        <dbReference type="ARBA" id="ARBA00022692"/>
    </source>
</evidence>
<feature type="transmembrane region" description="Helical" evidence="9">
    <location>
        <begin position="248"/>
        <end position="271"/>
    </location>
</feature>
<keyword evidence="12" id="KW-1185">Reference proteome</keyword>
<dbReference type="RefSeq" id="WP_344273281.1">
    <property type="nucleotide sequence ID" value="NZ_BAAAKV010000014.1"/>
</dbReference>
<dbReference type="CDD" id="cd17321">
    <property type="entry name" value="MFS_MMR_MDR_like"/>
    <property type="match status" value="1"/>
</dbReference>
<dbReference type="PANTHER" id="PTHR42718">
    <property type="entry name" value="MAJOR FACILITATOR SUPERFAMILY MULTIDRUG TRANSPORTER MFSC"/>
    <property type="match status" value="1"/>
</dbReference>
<dbReference type="Gene3D" id="1.20.1720.10">
    <property type="entry name" value="Multidrug resistance protein D"/>
    <property type="match status" value="1"/>
</dbReference>
<dbReference type="NCBIfam" id="TIGR00711">
    <property type="entry name" value="efflux_EmrB"/>
    <property type="match status" value="1"/>
</dbReference>
<dbReference type="InterPro" id="IPR004638">
    <property type="entry name" value="EmrB-like"/>
</dbReference>
<evidence type="ECO:0000256" key="2">
    <source>
        <dbReference type="ARBA" id="ARBA00022448"/>
    </source>
</evidence>
<feature type="compositionally biased region" description="Polar residues" evidence="8">
    <location>
        <begin position="1"/>
        <end position="16"/>
    </location>
</feature>
<dbReference type="Pfam" id="PF07690">
    <property type="entry name" value="MFS_1"/>
    <property type="match status" value="1"/>
</dbReference>
<feature type="transmembrane region" description="Helical" evidence="9">
    <location>
        <begin position="74"/>
        <end position="91"/>
    </location>
</feature>
<proteinExistence type="predicted"/>
<reference evidence="11 12" key="1">
    <citation type="journal article" date="2019" name="Int. J. Syst. Evol. Microbiol.">
        <title>The Global Catalogue of Microorganisms (GCM) 10K type strain sequencing project: providing services to taxonomists for standard genome sequencing and annotation.</title>
        <authorList>
            <consortium name="The Broad Institute Genomics Platform"/>
            <consortium name="The Broad Institute Genome Sequencing Center for Infectious Disease"/>
            <person name="Wu L."/>
            <person name="Ma J."/>
        </authorList>
    </citation>
    <scope>NUCLEOTIDE SEQUENCE [LARGE SCALE GENOMIC DNA]</scope>
    <source>
        <strain evidence="11 12">JCM 12696</strain>
    </source>
</reference>
<keyword evidence="4 9" id="KW-0812">Transmembrane</keyword>
<keyword evidence="6 9" id="KW-0472">Membrane</keyword>
<evidence type="ECO:0000259" key="10">
    <source>
        <dbReference type="PROSITE" id="PS50850"/>
    </source>
</evidence>
<keyword evidence="3" id="KW-1003">Cell membrane</keyword>
<dbReference type="PROSITE" id="PS00216">
    <property type="entry name" value="SUGAR_TRANSPORT_1"/>
    <property type="match status" value="1"/>
</dbReference>
<evidence type="ECO:0000256" key="9">
    <source>
        <dbReference type="SAM" id="Phobius"/>
    </source>
</evidence>
<name>A0ABN1UQY3_9ACTN</name>
<feature type="transmembrane region" description="Helical" evidence="9">
    <location>
        <begin position="189"/>
        <end position="210"/>
    </location>
</feature>
<feature type="region of interest" description="Disordered" evidence="8">
    <location>
        <begin position="1"/>
        <end position="22"/>
    </location>
</feature>
<feature type="transmembrane region" description="Helical" evidence="9">
    <location>
        <begin position="34"/>
        <end position="54"/>
    </location>
</feature>
<feature type="transmembrane region" description="Helical" evidence="9">
    <location>
        <begin position="356"/>
        <end position="375"/>
    </location>
</feature>
<keyword evidence="5 9" id="KW-1133">Transmembrane helix</keyword>
<evidence type="ECO:0000256" key="7">
    <source>
        <dbReference type="ARBA" id="ARBA00023251"/>
    </source>
</evidence>
<evidence type="ECO:0000313" key="12">
    <source>
        <dbReference type="Proteomes" id="UP001501371"/>
    </source>
</evidence>
<comment type="caution">
    <text evidence="11">The sequence shown here is derived from an EMBL/GenBank/DDBJ whole genome shotgun (WGS) entry which is preliminary data.</text>
</comment>
<evidence type="ECO:0000256" key="5">
    <source>
        <dbReference type="ARBA" id="ARBA00022989"/>
    </source>
</evidence>
<evidence type="ECO:0000256" key="8">
    <source>
        <dbReference type="SAM" id="MobiDB-lite"/>
    </source>
</evidence>
<dbReference type="PROSITE" id="PS50850">
    <property type="entry name" value="MFS"/>
    <property type="match status" value="1"/>
</dbReference>
<feature type="transmembrane region" description="Helical" evidence="9">
    <location>
        <begin position="381"/>
        <end position="403"/>
    </location>
</feature>
<gene>
    <name evidence="11" type="ORF">GCM10009654_20050</name>
</gene>
<dbReference type="SUPFAM" id="SSF103473">
    <property type="entry name" value="MFS general substrate transporter"/>
    <property type="match status" value="1"/>
</dbReference>
<dbReference type="EMBL" id="BAAAKV010000014">
    <property type="protein sequence ID" value="GAA1163271.1"/>
    <property type="molecule type" value="Genomic_DNA"/>
</dbReference>
<evidence type="ECO:0000256" key="1">
    <source>
        <dbReference type="ARBA" id="ARBA00004651"/>
    </source>
</evidence>
<protein>
    <submittedName>
        <fullName evidence="11">MFS transporter</fullName>
    </submittedName>
</protein>
<feature type="domain" description="Major facilitator superfamily (MFS) profile" evidence="10">
    <location>
        <begin position="36"/>
        <end position="494"/>
    </location>
</feature>
<feature type="transmembrane region" description="Helical" evidence="9">
    <location>
        <begin position="103"/>
        <end position="125"/>
    </location>
</feature>
<accession>A0ABN1UQY3</accession>
<feature type="transmembrane region" description="Helical" evidence="9">
    <location>
        <begin position="327"/>
        <end position="349"/>
    </location>
</feature>